<dbReference type="GO" id="GO:0004673">
    <property type="term" value="F:protein histidine kinase activity"/>
    <property type="evidence" value="ECO:0007669"/>
    <property type="project" value="UniProtKB-EC"/>
</dbReference>
<dbReference type="PANTHER" id="PTHR43304:SF1">
    <property type="entry name" value="PAC DOMAIN-CONTAINING PROTEIN"/>
    <property type="match status" value="1"/>
</dbReference>
<name>A0A150J5L8_9EURY</name>
<keyword evidence="5 9" id="KW-0418">Kinase</keyword>
<dbReference type="InterPro" id="IPR000014">
    <property type="entry name" value="PAS"/>
</dbReference>
<dbReference type="PROSITE" id="PS50112">
    <property type="entry name" value="PAS"/>
    <property type="match status" value="1"/>
</dbReference>
<dbReference type="InterPro" id="IPR004358">
    <property type="entry name" value="Sig_transdc_His_kin-like_C"/>
</dbReference>
<comment type="caution">
    <text evidence="9">The sequence shown here is derived from an EMBL/GenBank/DDBJ whole genome shotgun (WGS) entry which is preliminary data.</text>
</comment>
<evidence type="ECO:0000256" key="4">
    <source>
        <dbReference type="ARBA" id="ARBA00022679"/>
    </source>
</evidence>
<dbReference type="AlphaFoldDB" id="A0A150J5L8"/>
<protein>
    <recommendedName>
        <fullName evidence="2">histidine kinase</fullName>
        <ecNumber evidence="2">2.7.13.3</ecNumber>
    </recommendedName>
</protein>
<evidence type="ECO:0000313" key="10">
    <source>
        <dbReference type="Proteomes" id="UP000075578"/>
    </source>
</evidence>
<dbReference type="InterPro" id="IPR035965">
    <property type="entry name" value="PAS-like_dom_sf"/>
</dbReference>
<dbReference type="EMBL" id="LNGD01000032">
    <property type="protein sequence ID" value="KYC52405.1"/>
    <property type="molecule type" value="Genomic_DNA"/>
</dbReference>
<feature type="domain" description="PAC" evidence="8">
    <location>
        <begin position="91"/>
        <end position="143"/>
    </location>
</feature>
<dbReference type="InterPro" id="IPR052162">
    <property type="entry name" value="Sensor_kinase/Photoreceptor"/>
</dbReference>
<gene>
    <name evidence="9" type="ORF">AMQ74_00746</name>
</gene>
<dbReference type="InterPro" id="IPR000700">
    <property type="entry name" value="PAS-assoc_C"/>
</dbReference>
<dbReference type="SMART" id="SM00387">
    <property type="entry name" value="HATPase_c"/>
    <property type="match status" value="1"/>
</dbReference>
<dbReference type="EC" id="2.7.13.3" evidence="2"/>
<evidence type="ECO:0000256" key="1">
    <source>
        <dbReference type="ARBA" id="ARBA00000085"/>
    </source>
</evidence>
<organism evidence="9 10">
    <name type="scientific">Candidatus Methanofastidiosum methylothiophilum</name>
    <dbReference type="NCBI Taxonomy" id="1705564"/>
    <lineage>
        <taxon>Archaea</taxon>
        <taxon>Methanobacteriati</taxon>
        <taxon>Methanobacteriota</taxon>
        <taxon>Stenosarchaea group</taxon>
        <taxon>Candidatus Methanofastidiosia</taxon>
        <taxon>Candidatus Methanofastidiosales</taxon>
        <taxon>Candidatus Methanofastidiosaceae</taxon>
        <taxon>Candidatus Methanofastidiosum</taxon>
    </lineage>
</organism>
<dbReference type="PROSITE" id="PS50113">
    <property type="entry name" value="PAC"/>
    <property type="match status" value="1"/>
</dbReference>
<dbReference type="Gene3D" id="3.30.450.20">
    <property type="entry name" value="PAS domain"/>
    <property type="match status" value="2"/>
</dbReference>
<evidence type="ECO:0000313" key="9">
    <source>
        <dbReference type="EMBL" id="KYC52405.1"/>
    </source>
</evidence>
<dbReference type="Pfam" id="PF13426">
    <property type="entry name" value="PAS_9"/>
    <property type="match status" value="2"/>
</dbReference>
<dbReference type="PANTHER" id="PTHR43304">
    <property type="entry name" value="PHYTOCHROME-LIKE PROTEIN CPH1"/>
    <property type="match status" value="1"/>
</dbReference>
<feature type="domain" description="PAS" evidence="7">
    <location>
        <begin position="36"/>
        <end position="84"/>
    </location>
</feature>
<evidence type="ECO:0000256" key="3">
    <source>
        <dbReference type="ARBA" id="ARBA00022553"/>
    </source>
</evidence>
<dbReference type="NCBIfam" id="TIGR00229">
    <property type="entry name" value="sensory_box"/>
    <property type="match status" value="1"/>
</dbReference>
<sequence>MEASKNTIKKNKNDIKYIDYLQNTEPYNPVYAYPNLSVNRDGIIVYADRNVSRILGYTKSELIGMEATNIYVNTIDREILLKELYTKGSIQDYSVTLKRKDGKVVQCQLEMSIFKDSYGKVLGHTGILKDIKFEKDLRLKIEKENQKLFSVLEQLPVYVCLYDKRRNIIYANKYLRNRFQKFKNKKCYQIFYGKNASCEKCPVMNVFTSNSPMIYEKTQIDGRTYQIHDYPFLGIDGDKYVLELGIDISDKSIAENNLRSANETLDIINKVLRHDILNDLTVALNYFDLIKTEDQTIKNKIMQTISKCVDLIEKTGELEKAFNKKINSNDVKLFDINLKIAELVKHYPEININTLCRCKILVDESITTVFDNIIRNAKIHGKANNINITLKKEGNNCEVWISDDGIGIPDEYKEKIFNEGFSQGPNRGSGLGLYISKKILERQGGNIKVIDNKPRGSIFILTFMSEEANEIC</sequence>
<dbReference type="Proteomes" id="UP000075578">
    <property type="component" value="Unassembled WGS sequence"/>
</dbReference>
<dbReference type="CDD" id="cd00130">
    <property type="entry name" value="PAS"/>
    <property type="match status" value="1"/>
</dbReference>
<feature type="domain" description="Histidine kinase" evidence="6">
    <location>
        <begin position="366"/>
        <end position="467"/>
    </location>
</feature>
<dbReference type="PRINTS" id="PR00344">
    <property type="entry name" value="BCTRLSENSOR"/>
</dbReference>
<evidence type="ECO:0000259" key="8">
    <source>
        <dbReference type="PROSITE" id="PS50113"/>
    </source>
</evidence>
<dbReference type="SUPFAM" id="SSF55874">
    <property type="entry name" value="ATPase domain of HSP90 chaperone/DNA topoisomerase II/histidine kinase"/>
    <property type="match status" value="1"/>
</dbReference>
<dbReference type="InterPro" id="IPR036890">
    <property type="entry name" value="HATPase_C_sf"/>
</dbReference>
<dbReference type="InterPro" id="IPR005467">
    <property type="entry name" value="His_kinase_dom"/>
</dbReference>
<evidence type="ECO:0000259" key="7">
    <source>
        <dbReference type="PROSITE" id="PS50112"/>
    </source>
</evidence>
<comment type="catalytic activity">
    <reaction evidence="1">
        <text>ATP + protein L-histidine = ADP + protein N-phospho-L-histidine.</text>
        <dbReference type="EC" id="2.7.13.3"/>
    </reaction>
</comment>
<dbReference type="Pfam" id="PF02518">
    <property type="entry name" value="HATPase_c"/>
    <property type="match status" value="1"/>
</dbReference>
<dbReference type="SUPFAM" id="SSF55785">
    <property type="entry name" value="PYP-like sensor domain (PAS domain)"/>
    <property type="match status" value="2"/>
</dbReference>
<reference evidence="9 10" key="1">
    <citation type="journal article" date="2016" name="ISME J.">
        <title>Chasing the elusive Euryarchaeota class WSA2: genomes reveal a uniquely fastidious methyl-reducing methanogen.</title>
        <authorList>
            <person name="Nobu M.K."/>
            <person name="Narihiro T."/>
            <person name="Kuroda K."/>
            <person name="Mei R."/>
            <person name="Liu W.T."/>
        </authorList>
    </citation>
    <scope>NUCLEOTIDE SEQUENCE [LARGE SCALE GENOMIC DNA]</scope>
    <source>
        <strain evidence="9">U1lsi0528_Bin089</strain>
    </source>
</reference>
<evidence type="ECO:0000256" key="5">
    <source>
        <dbReference type="ARBA" id="ARBA00022777"/>
    </source>
</evidence>
<dbReference type="Gene3D" id="3.30.565.10">
    <property type="entry name" value="Histidine kinase-like ATPase, C-terminal domain"/>
    <property type="match status" value="1"/>
</dbReference>
<keyword evidence="4" id="KW-0808">Transferase</keyword>
<keyword evidence="3" id="KW-0597">Phosphoprotein</keyword>
<dbReference type="CDD" id="cd00075">
    <property type="entry name" value="HATPase"/>
    <property type="match status" value="1"/>
</dbReference>
<evidence type="ECO:0000259" key="6">
    <source>
        <dbReference type="PROSITE" id="PS50109"/>
    </source>
</evidence>
<dbReference type="PROSITE" id="PS50109">
    <property type="entry name" value="HIS_KIN"/>
    <property type="match status" value="1"/>
</dbReference>
<dbReference type="InterPro" id="IPR003594">
    <property type="entry name" value="HATPase_dom"/>
</dbReference>
<evidence type="ECO:0000256" key="2">
    <source>
        <dbReference type="ARBA" id="ARBA00012438"/>
    </source>
</evidence>
<proteinExistence type="predicted"/>
<accession>A0A150J5L8</accession>